<keyword evidence="2" id="KW-1185">Reference proteome</keyword>
<gene>
    <name evidence="1" type="ORF">DP116_18455</name>
</gene>
<accession>A0ABX1PAE4</accession>
<comment type="caution">
    <text evidence="1">The sequence shown here is derived from an EMBL/GenBank/DDBJ whole genome shotgun (WGS) entry which is preliminary data.</text>
</comment>
<evidence type="ECO:0000313" key="2">
    <source>
        <dbReference type="Proteomes" id="UP000718564"/>
    </source>
</evidence>
<evidence type="ECO:0000313" key="1">
    <source>
        <dbReference type="EMBL" id="NMG21321.1"/>
    </source>
</evidence>
<sequence length="52" mass="5548">MHSEAEISSFNTSIAFGVNTSGYVNSEFGLGEGVRSTLRALEAVNIPFVINN</sequence>
<dbReference type="EMBL" id="QMEB01000153">
    <property type="protein sequence ID" value="NMG21321.1"/>
    <property type="molecule type" value="Genomic_DNA"/>
</dbReference>
<organism evidence="1 2">
    <name type="scientific">Brasilonema bromeliae SPC951</name>
    <dbReference type="NCBI Taxonomy" id="385972"/>
    <lineage>
        <taxon>Bacteria</taxon>
        <taxon>Bacillati</taxon>
        <taxon>Cyanobacteriota</taxon>
        <taxon>Cyanophyceae</taxon>
        <taxon>Nostocales</taxon>
        <taxon>Scytonemataceae</taxon>
        <taxon>Brasilonema</taxon>
        <taxon>Bromeliae group (in: Brasilonema)</taxon>
    </lineage>
</organism>
<reference evidence="1 2" key="1">
    <citation type="submission" date="2018-06" db="EMBL/GenBank/DDBJ databases">
        <title>Comparative genomics of Brasilonema spp. strains.</title>
        <authorList>
            <person name="Alvarenga D.O."/>
            <person name="Fiore M.F."/>
            <person name="Varani A.M."/>
        </authorList>
    </citation>
    <scope>NUCLEOTIDE SEQUENCE [LARGE SCALE GENOMIC DNA]</scope>
    <source>
        <strain evidence="1 2">SPC951</strain>
    </source>
</reference>
<protein>
    <submittedName>
        <fullName evidence="1">Glycosyltransferase family 1 protein</fullName>
    </submittedName>
</protein>
<name>A0ABX1PAE4_9CYAN</name>
<proteinExistence type="predicted"/>
<feature type="non-terminal residue" evidence="1">
    <location>
        <position position="52"/>
    </location>
</feature>
<dbReference type="Proteomes" id="UP000718564">
    <property type="component" value="Unassembled WGS sequence"/>
</dbReference>